<dbReference type="Pfam" id="PF05721">
    <property type="entry name" value="PhyH"/>
    <property type="match status" value="1"/>
</dbReference>
<dbReference type="Proteomes" id="UP000034838">
    <property type="component" value="Unassembled WGS sequence"/>
</dbReference>
<accession>A0A1J4Q4J1</accession>
<dbReference type="PANTHER" id="PTHR20883">
    <property type="entry name" value="PHYTANOYL-COA DIOXYGENASE DOMAIN CONTAINING 1"/>
    <property type="match status" value="1"/>
</dbReference>
<protein>
    <recommendedName>
        <fullName evidence="3">Phytanoyl-CoA dioxygenase</fullName>
    </recommendedName>
</protein>
<dbReference type="GO" id="GO:0005506">
    <property type="term" value="F:iron ion binding"/>
    <property type="evidence" value="ECO:0007669"/>
    <property type="project" value="UniProtKB-ARBA"/>
</dbReference>
<dbReference type="AlphaFoldDB" id="A0A1J4Q4J1"/>
<dbReference type="EMBL" id="LBDA02000017">
    <property type="protein sequence ID" value="OIK27921.1"/>
    <property type="molecule type" value="Genomic_DNA"/>
</dbReference>
<dbReference type="Gene3D" id="2.60.120.620">
    <property type="entry name" value="q2cbj1_9rhob like domain"/>
    <property type="match status" value="1"/>
</dbReference>
<organism evidence="1 2">
    <name type="scientific">Streptomyces malaysiense</name>
    <dbReference type="NCBI Taxonomy" id="1428626"/>
    <lineage>
        <taxon>Bacteria</taxon>
        <taxon>Bacillati</taxon>
        <taxon>Actinomycetota</taxon>
        <taxon>Actinomycetes</taxon>
        <taxon>Kitasatosporales</taxon>
        <taxon>Streptomycetaceae</taxon>
        <taxon>Streptomyces</taxon>
    </lineage>
</organism>
<sequence>MHTLDATQLDQYAAKGYLVVENVLSASELAELREVTDGFAAQAGDANADRRVLDIGEHEGRPYVRRVKSPHRHHPVYDATVRHPRILDIVAGLLGDDLRLYGSKINLKLPSGTGDAIQWHQDWGFYPHTNDSLVAVGVLLDDMTEENGPLLVVPGSHLGEVYSHNQGGRFAGALDHTQIKDMLDNAVRLTAPAGSITLHHVRAVHASGPNRSTGSRRVIFQNYAAADAWPLVGCGAPGDRHLCAGGDWDAYQDLLVRGQDRQVRLAPVPVHLPLPGAKDSSSVFTTQSGADRNYFASSGAME</sequence>
<keyword evidence="2" id="KW-1185">Reference proteome</keyword>
<evidence type="ECO:0000313" key="2">
    <source>
        <dbReference type="Proteomes" id="UP000034838"/>
    </source>
</evidence>
<proteinExistence type="predicted"/>
<evidence type="ECO:0000313" key="1">
    <source>
        <dbReference type="EMBL" id="OIK27921.1"/>
    </source>
</evidence>
<reference evidence="1" key="1">
    <citation type="submission" date="2016-10" db="EMBL/GenBank/DDBJ databases">
        <title>Genome sequence of Streptomyces malaysiense MUSC 136.</title>
        <authorList>
            <person name="Lee L.-H."/>
            <person name="Ser H.-L."/>
        </authorList>
    </citation>
    <scope>NUCLEOTIDE SEQUENCE [LARGE SCALE GENOMIC DNA]</scope>
    <source>
        <strain evidence="1">MUSC 136</strain>
    </source>
</reference>
<dbReference type="InterPro" id="IPR008775">
    <property type="entry name" value="Phytyl_CoA_dOase-like"/>
</dbReference>
<name>A0A1J4Q4J1_9ACTN</name>
<dbReference type="PANTHER" id="PTHR20883:SF46">
    <property type="entry name" value="PHYTANOYL-COA HYDROXYLASE"/>
    <property type="match status" value="1"/>
</dbReference>
<evidence type="ECO:0008006" key="3">
    <source>
        <dbReference type="Google" id="ProtNLM"/>
    </source>
</evidence>
<dbReference type="OrthoDB" id="9796766at2"/>
<dbReference type="RefSeq" id="WP_046425707.1">
    <property type="nucleotide sequence ID" value="NZ_LBDA02000017.1"/>
</dbReference>
<gene>
    <name evidence="1" type="ORF">VT52_009060</name>
</gene>
<comment type="caution">
    <text evidence="1">The sequence shown here is derived from an EMBL/GenBank/DDBJ whole genome shotgun (WGS) entry which is preliminary data.</text>
</comment>
<dbReference type="SUPFAM" id="SSF51197">
    <property type="entry name" value="Clavaminate synthase-like"/>
    <property type="match status" value="1"/>
</dbReference>
<dbReference type="GO" id="GO:0016706">
    <property type="term" value="F:2-oxoglutarate-dependent dioxygenase activity"/>
    <property type="evidence" value="ECO:0007669"/>
    <property type="project" value="UniProtKB-ARBA"/>
</dbReference>